<dbReference type="Gene3D" id="3.30.60.30">
    <property type="match status" value="6"/>
</dbReference>
<keyword evidence="3" id="KW-1015">Disulfide bond</keyword>
<dbReference type="Proteomes" id="UP000001593">
    <property type="component" value="Unassembled WGS sequence"/>
</dbReference>
<feature type="non-terminal residue" evidence="5">
    <location>
        <position position="1"/>
    </location>
</feature>
<keyword evidence="2" id="KW-0722">Serine protease inhibitor</keyword>
<dbReference type="CDD" id="cd00104">
    <property type="entry name" value="KAZAL_FS"/>
    <property type="match status" value="5"/>
</dbReference>
<dbReference type="Pfam" id="PF00050">
    <property type="entry name" value="Kazal_1"/>
    <property type="match status" value="5"/>
</dbReference>
<dbReference type="Pfam" id="PF07648">
    <property type="entry name" value="Kazal_2"/>
    <property type="match status" value="1"/>
</dbReference>
<protein>
    <recommendedName>
        <fullName evidence="4">Kazal-like domain-containing protein</fullName>
    </recommendedName>
</protein>
<keyword evidence="6" id="KW-1185">Reference proteome</keyword>
<evidence type="ECO:0000313" key="6">
    <source>
        <dbReference type="Proteomes" id="UP000001593"/>
    </source>
</evidence>
<dbReference type="PhylomeDB" id="A7S7C5"/>
<dbReference type="eggNOG" id="KOG3649">
    <property type="taxonomic scope" value="Eukaryota"/>
</dbReference>
<name>A7S7C5_NEMVE</name>
<dbReference type="InterPro" id="IPR036058">
    <property type="entry name" value="Kazal_dom_sf"/>
</dbReference>
<feature type="domain" description="Kazal-like" evidence="4">
    <location>
        <begin position="3"/>
        <end position="56"/>
    </location>
</feature>
<evidence type="ECO:0000256" key="3">
    <source>
        <dbReference type="ARBA" id="ARBA00023157"/>
    </source>
</evidence>
<gene>
    <name evidence="5" type="ORF">NEMVEDRAFT_v1g107329</name>
</gene>
<dbReference type="EMBL" id="DS469592">
    <property type="protein sequence ID" value="EDO40374.1"/>
    <property type="molecule type" value="Genomic_DNA"/>
</dbReference>
<sequence length="289" mass="31229">LVVQGEAVCTCLSCPNMLDPVCGSDGKNYDNVCKLRQNACKTNTLITLISRDACLQDGKPTCVCVEPCPKILKPVYGSDGKNYDNECLLKLAACKSKSRILIAGSGRYHDKPTCVCVEPCPEILKPVYGSDGKDYDNECLLKLAACKSKSRILIAGFGHDKPTCVCVEPCPEILKPVYGSDGKDYDNECLLKLAACKSKSRILIAGFGLQDDKPTCVCVEPCPEILKPVYGSDGKDYDNECLLKLAACKSKSRILIAGFGQPCPEILKPVYGSDGKDYDNECLLKLAAC</sequence>
<keyword evidence="1" id="KW-0646">Protease inhibitor</keyword>
<dbReference type="SMART" id="SM00280">
    <property type="entry name" value="KAZAL"/>
    <property type="match status" value="6"/>
</dbReference>
<evidence type="ECO:0000259" key="4">
    <source>
        <dbReference type="PROSITE" id="PS51465"/>
    </source>
</evidence>
<feature type="domain" description="Kazal-like" evidence="4">
    <location>
        <begin position="165"/>
        <end position="212"/>
    </location>
</feature>
<reference evidence="5 6" key="1">
    <citation type="journal article" date="2007" name="Science">
        <title>Sea anemone genome reveals ancestral eumetazoan gene repertoire and genomic organization.</title>
        <authorList>
            <person name="Putnam N.H."/>
            <person name="Srivastava M."/>
            <person name="Hellsten U."/>
            <person name="Dirks B."/>
            <person name="Chapman J."/>
            <person name="Salamov A."/>
            <person name="Terry A."/>
            <person name="Shapiro H."/>
            <person name="Lindquist E."/>
            <person name="Kapitonov V.V."/>
            <person name="Jurka J."/>
            <person name="Genikhovich G."/>
            <person name="Grigoriev I.V."/>
            <person name="Lucas S.M."/>
            <person name="Steele R.E."/>
            <person name="Finnerty J.R."/>
            <person name="Technau U."/>
            <person name="Martindale M.Q."/>
            <person name="Rokhsar D.S."/>
        </authorList>
    </citation>
    <scope>NUCLEOTIDE SEQUENCE [LARGE SCALE GENOMIC DNA]</scope>
    <source>
        <strain evidence="6">CH2 X CH6</strain>
    </source>
</reference>
<evidence type="ECO:0000256" key="1">
    <source>
        <dbReference type="ARBA" id="ARBA00022690"/>
    </source>
</evidence>
<feature type="domain" description="Kazal-like" evidence="4">
    <location>
        <begin position="217"/>
        <end position="265"/>
    </location>
</feature>
<evidence type="ECO:0000313" key="5">
    <source>
        <dbReference type="EMBL" id="EDO40374.1"/>
    </source>
</evidence>
<dbReference type="FunFam" id="3.30.60.30:FF:000049">
    <property type="entry name" value="Predicted protein"/>
    <property type="match status" value="5"/>
</dbReference>
<evidence type="ECO:0000256" key="2">
    <source>
        <dbReference type="ARBA" id="ARBA00022900"/>
    </source>
</evidence>
<dbReference type="AlphaFoldDB" id="A7S7C5"/>
<dbReference type="HOGENOM" id="CLU_057241_3_0_1"/>
<dbReference type="GO" id="GO:0005576">
    <property type="term" value="C:extracellular region"/>
    <property type="evidence" value="ECO:0000318"/>
    <property type="project" value="GO_Central"/>
</dbReference>
<dbReference type="PANTHER" id="PTHR10913:SF45">
    <property type="entry name" value="FOLLISTATIN, ISOFORM A-RELATED"/>
    <property type="match status" value="1"/>
</dbReference>
<feature type="non-terminal residue" evidence="5">
    <location>
        <position position="289"/>
    </location>
</feature>
<proteinExistence type="predicted"/>
<dbReference type="PROSITE" id="PS51465">
    <property type="entry name" value="KAZAL_2"/>
    <property type="match status" value="5"/>
</dbReference>
<dbReference type="InterPro" id="IPR002350">
    <property type="entry name" value="Kazal_dom"/>
</dbReference>
<organism evidence="5 6">
    <name type="scientific">Nematostella vectensis</name>
    <name type="common">Starlet sea anemone</name>
    <dbReference type="NCBI Taxonomy" id="45351"/>
    <lineage>
        <taxon>Eukaryota</taxon>
        <taxon>Metazoa</taxon>
        <taxon>Cnidaria</taxon>
        <taxon>Anthozoa</taxon>
        <taxon>Hexacorallia</taxon>
        <taxon>Actiniaria</taxon>
        <taxon>Edwardsiidae</taxon>
        <taxon>Nematostella</taxon>
    </lineage>
</organism>
<dbReference type="PANTHER" id="PTHR10913">
    <property type="entry name" value="FOLLISTATIN-RELATED"/>
    <property type="match status" value="1"/>
</dbReference>
<accession>A7S7C5</accession>
<dbReference type="SUPFAM" id="SSF100895">
    <property type="entry name" value="Kazal-type serine protease inhibitors"/>
    <property type="match status" value="6"/>
</dbReference>
<dbReference type="GO" id="GO:0030154">
    <property type="term" value="P:cell differentiation"/>
    <property type="evidence" value="ECO:0000318"/>
    <property type="project" value="GO_Central"/>
</dbReference>
<feature type="domain" description="Kazal-like" evidence="4">
    <location>
        <begin position="63"/>
        <end position="108"/>
    </location>
</feature>
<dbReference type="InterPro" id="IPR050653">
    <property type="entry name" value="Prot_Inhib_GrowthFact_Antg"/>
</dbReference>
<feature type="domain" description="Kazal-like" evidence="4">
    <location>
        <begin position="115"/>
        <end position="162"/>
    </location>
</feature>
<dbReference type="InParanoid" id="A7S7C5"/>